<sequence length="31" mass="3269">MSTRGFGTASRVRMASASRPASVKKTVPVTM</sequence>
<evidence type="ECO:0000256" key="1">
    <source>
        <dbReference type="SAM" id="MobiDB-lite"/>
    </source>
</evidence>
<accession>A0A7W8Z242</accession>
<name>A0A7W8Z242_9ACTN</name>
<protein>
    <submittedName>
        <fullName evidence="2">Uncharacterized protein</fullName>
    </submittedName>
</protein>
<comment type="caution">
    <text evidence="2">The sequence shown here is derived from an EMBL/GenBank/DDBJ whole genome shotgun (WGS) entry which is preliminary data.</text>
</comment>
<reference evidence="2 3" key="1">
    <citation type="submission" date="2020-08" db="EMBL/GenBank/DDBJ databases">
        <title>Sequencing the genomes of 1000 actinobacteria strains.</title>
        <authorList>
            <person name="Klenk H.-P."/>
        </authorList>
    </citation>
    <scope>NUCLEOTIDE SEQUENCE [LARGE SCALE GENOMIC DNA]</scope>
    <source>
        <strain evidence="2 3">DSM 45790</strain>
    </source>
</reference>
<gene>
    <name evidence="2" type="ORF">BJ981_001651</name>
</gene>
<dbReference type="EMBL" id="JACHBR010000001">
    <property type="protein sequence ID" value="MBB5625952.1"/>
    <property type="molecule type" value="Genomic_DNA"/>
</dbReference>
<dbReference type="Proteomes" id="UP000588112">
    <property type="component" value="Unassembled WGS sequence"/>
</dbReference>
<organism evidence="2 3">
    <name type="scientific">Sphaerisporangium krabiense</name>
    <dbReference type="NCBI Taxonomy" id="763782"/>
    <lineage>
        <taxon>Bacteria</taxon>
        <taxon>Bacillati</taxon>
        <taxon>Actinomycetota</taxon>
        <taxon>Actinomycetes</taxon>
        <taxon>Streptosporangiales</taxon>
        <taxon>Streptosporangiaceae</taxon>
        <taxon>Sphaerisporangium</taxon>
    </lineage>
</organism>
<proteinExistence type="predicted"/>
<evidence type="ECO:0000313" key="2">
    <source>
        <dbReference type="EMBL" id="MBB5625952.1"/>
    </source>
</evidence>
<evidence type="ECO:0000313" key="3">
    <source>
        <dbReference type="Proteomes" id="UP000588112"/>
    </source>
</evidence>
<keyword evidence="3" id="KW-1185">Reference proteome</keyword>
<dbReference type="AlphaFoldDB" id="A0A7W8Z242"/>
<feature type="region of interest" description="Disordered" evidence="1">
    <location>
        <begin position="1"/>
        <end position="31"/>
    </location>
</feature>